<evidence type="ECO:0000313" key="3">
    <source>
        <dbReference type="Proteomes" id="UP001223072"/>
    </source>
</evidence>
<dbReference type="Proteomes" id="UP001223072">
    <property type="component" value="Unassembled WGS sequence"/>
</dbReference>
<comment type="caution">
    <text evidence="2">The sequence shown here is derived from an EMBL/GenBank/DDBJ whole genome shotgun (WGS) entry which is preliminary data.</text>
</comment>
<proteinExistence type="predicted"/>
<protein>
    <submittedName>
        <fullName evidence="2">Uncharacterized protein</fullName>
    </submittedName>
</protein>
<dbReference type="EMBL" id="JAUSZS010000006">
    <property type="protein sequence ID" value="MDQ0935167.1"/>
    <property type="molecule type" value="Genomic_DNA"/>
</dbReference>
<feature type="compositionally biased region" description="Basic and acidic residues" evidence="1">
    <location>
        <begin position="23"/>
        <end position="40"/>
    </location>
</feature>
<gene>
    <name evidence="2" type="ORF">QFZ49_005138</name>
</gene>
<accession>A0ABU0RT42</accession>
<name>A0ABU0RT42_9ACTN</name>
<organism evidence="2 3">
    <name type="scientific">Streptomyces turgidiscabies</name>
    <dbReference type="NCBI Taxonomy" id="85558"/>
    <lineage>
        <taxon>Bacteria</taxon>
        <taxon>Bacillati</taxon>
        <taxon>Actinomycetota</taxon>
        <taxon>Actinomycetes</taxon>
        <taxon>Kitasatosporales</taxon>
        <taxon>Streptomycetaceae</taxon>
        <taxon>Streptomyces</taxon>
    </lineage>
</organism>
<evidence type="ECO:0000313" key="2">
    <source>
        <dbReference type="EMBL" id="MDQ0935167.1"/>
    </source>
</evidence>
<feature type="region of interest" description="Disordered" evidence="1">
    <location>
        <begin position="19"/>
        <end position="40"/>
    </location>
</feature>
<evidence type="ECO:0000256" key="1">
    <source>
        <dbReference type="SAM" id="MobiDB-lite"/>
    </source>
</evidence>
<keyword evidence="3" id="KW-1185">Reference proteome</keyword>
<sequence length="40" mass="4588">MTTFVLRFVGTEALVYLPRKTSRRGEHGEQEQAEPARRAV</sequence>
<reference evidence="2 3" key="1">
    <citation type="submission" date="2023-07" db="EMBL/GenBank/DDBJ databases">
        <title>Comparative genomics of wheat-associated soil bacteria to identify genetic determinants of phenazine resistance.</title>
        <authorList>
            <person name="Mouncey N."/>
        </authorList>
    </citation>
    <scope>NUCLEOTIDE SEQUENCE [LARGE SCALE GENOMIC DNA]</scope>
    <source>
        <strain evidence="2 3">W2I16</strain>
    </source>
</reference>